<dbReference type="PATRIC" id="fig|1056511.3.peg.2422"/>
<gene>
    <name evidence="1" type="ORF">C942_00929</name>
</gene>
<keyword evidence="2" id="KW-1185">Reference proteome</keyword>
<dbReference type="Proteomes" id="UP000011134">
    <property type="component" value="Unassembled WGS sequence"/>
</dbReference>
<accession>L8JEK2</accession>
<organism evidence="1 2">
    <name type="scientific">Photobacterium marinum</name>
    <dbReference type="NCBI Taxonomy" id="1056511"/>
    <lineage>
        <taxon>Bacteria</taxon>
        <taxon>Pseudomonadati</taxon>
        <taxon>Pseudomonadota</taxon>
        <taxon>Gammaproteobacteria</taxon>
        <taxon>Vibrionales</taxon>
        <taxon>Vibrionaceae</taxon>
        <taxon>Photobacterium</taxon>
    </lineage>
</organism>
<proteinExistence type="predicted"/>
<comment type="caution">
    <text evidence="1">The sequence shown here is derived from an EMBL/GenBank/DDBJ whole genome shotgun (WGS) entry which is preliminary data.</text>
</comment>
<protein>
    <submittedName>
        <fullName evidence="1">Uncharacterized protein</fullName>
    </submittedName>
</protein>
<dbReference type="AlphaFoldDB" id="L8JEK2"/>
<name>L8JEK2_9GAMM</name>
<sequence>MRAAIRSRPATAADEQAWQDELACWGIQSAPESEPDVIEVWDEHRTVLEWWLDIPVFLCWNGPVCLGMDVCQIKADADLSGRDITPDDYRKLKLIAQVMTEELNRRE</sequence>
<dbReference type="EMBL" id="AMZO01000016">
    <property type="protein sequence ID" value="ELR65842.1"/>
    <property type="molecule type" value="Genomic_DNA"/>
</dbReference>
<evidence type="ECO:0000313" key="1">
    <source>
        <dbReference type="EMBL" id="ELR65842.1"/>
    </source>
</evidence>
<dbReference type="OrthoDB" id="5906087at2"/>
<reference evidence="1 2" key="1">
    <citation type="submission" date="2012-12" db="EMBL/GenBank/DDBJ databases">
        <title>Genome Assembly of Photobacterium sp. AK15.</title>
        <authorList>
            <person name="Khatri I."/>
            <person name="Vaidya B."/>
            <person name="Srinivas T.N.R."/>
            <person name="Subramanian S."/>
            <person name="Pinnaka A."/>
        </authorList>
    </citation>
    <scope>NUCLEOTIDE SEQUENCE [LARGE SCALE GENOMIC DNA]</scope>
    <source>
        <strain evidence="1 2">AK15</strain>
    </source>
</reference>
<evidence type="ECO:0000313" key="2">
    <source>
        <dbReference type="Proteomes" id="UP000011134"/>
    </source>
</evidence>